<gene>
    <name evidence="11" type="primary">LOC118431991</name>
</gene>
<keyword evidence="6 8" id="KW-0503">Monooxygenase</keyword>
<feature type="transmembrane region" description="Helical" evidence="9">
    <location>
        <begin position="89"/>
        <end position="107"/>
    </location>
</feature>
<evidence type="ECO:0000256" key="9">
    <source>
        <dbReference type="SAM" id="Phobius"/>
    </source>
</evidence>
<dbReference type="OMA" id="MHLMLGR"/>
<accession>A0A9J7NAS2</accession>
<feature type="transmembrane region" description="Helical" evidence="9">
    <location>
        <begin position="56"/>
        <end position="77"/>
    </location>
</feature>
<dbReference type="GO" id="GO:0004508">
    <property type="term" value="F:steroid 17-alpha-monooxygenase activity"/>
    <property type="evidence" value="ECO:0000318"/>
    <property type="project" value="GO_Central"/>
</dbReference>
<evidence type="ECO:0000256" key="2">
    <source>
        <dbReference type="ARBA" id="ARBA00022617"/>
    </source>
</evidence>
<dbReference type="Gene3D" id="1.10.630.10">
    <property type="entry name" value="Cytochrome P450"/>
    <property type="match status" value="1"/>
</dbReference>
<dbReference type="OrthoDB" id="639466at2759"/>
<organism evidence="10 11">
    <name type="scientific">Branchiostoma floridae</name>
    <name type="common">Florida lancelet</name>
    <name type="synonym">Amphioxus</name>
    <dbReference type="NCBI Taxonomy" id="7739"/>
    <lineage>
        <taxon>Eukaryota</taxon>
        <taxon>Metazoa</taxon>
        <taxon>Chordata</taxon>
        <taxon>Cephalochordata</taxon>
        <taxon>Leptocardii</taxon>
        <taxon>Amphioxiformes</taxon>
        <taxon>Branchiostomatidae</taxon>
        <taxon>Branchiostoma</taxon>
    </lineage>
</organism>
<keyword evidence="10" id="KW-1185">Reference proteome</keyword>
<dbReference type="SUPFAM" id="SSF48264">
    <property type="entry name" value="Cytochrome P450"/>
    <property type="match status" value="1"/>
</dbReference>
<evidence type="ECO:0000256" key="6">
    <source>
        <dbReference type="ARBA" id="ARBA00023033"/>
    </source>
</evidence>
<keyword evidence="3 7" id="KW-0479">Metal-binding</keyword>
<evidence type="ECO:0000256" key="8">
    <source>
        <dbReference type="RuleBase" id="RU000461"/>
    </source>
</evidence>
<dbReference type="PRINTS" id="PR00385">
    <property type="entry name" value="P450"/>
</dbReference>
<name>A0A9J7NAS2_BRAFL</name>
<evidence type="ECO:0000256" key="4">
    <source>
        <dbReference type="ARBA" id="ARBA00023002"/>
    </source>
</evidence>
<reference evidence="11" key="3">
    <citation type="submission" date="2025-08" db="UniProtKB">
        <authorList>
            <consortium name="RefSeq"/>
        </authorList>
    </citation>
    <scope>IDENTIFICATION</scope>
</reference>
<dbReference type="PANTHER" id="PTHR24289">
    <property type="entry name" value="STEROID 17-ALPHA-HYDROXYLASE/17,20 LYASE"/>
    <property type="match status" value="1"/>
</dbReference>
<keyword evidence="9" id="KW-0472">Membrane</keyword>
<evidence type="ECO:0000256" key="5">
    <source>
        <dbReference type="ARBA" id="ARBA00023004"/>
    </source>
</evidence>
<dbReference type="InterPro" id="IPR001128">
    <property type="entry name" value="Cyt_P450"/>
</dbReference>
<dbReference type="InterPro" id="IPR017972">
    <property type="entry name" value="Cyt_P450_CS"/>
</dbReference>
<dbReference type="PROSITE" id="PS00086">
    <property type="entry name" value="CYTOCHROME_P450"/>
    <property type="match status" value="1"/>
</dbReference>
<dbReference type="PRINTS" id="PR00463">
    <property type="entry name" value="EP450I"/>
</dbReference>
<dbReference type="Pfam" id="PF00067">
    <property type="entry name" value="p450"/>
    <property type="match status" value="1"/>
</dbReference>
<dbReference type="GO" id="GO:0020037">
    <property type="term" value="F:heme binding"/>
    <property type="evidence" value="ECO:0007669"/>
    <property type="project" value="InterPro"/>
</dbReference>
<evidence type="ECO:0000256" key="1">
    <source>
        <dbReference type="ARBA" id="ARBA00010617"/>
    </source>
</evidence>
<dbReference type="CDD" id="cd11027">
    <property type="entry name" value="CYP17A1-like"/>
    <property type="match status" value="1"/>
</dbReference>
<dbReference type="FunFam" id="1.10.630.10:FF:000094">
    <property type="entry name" value="cytochrome P450 2J6-like"/>
    <property type="match status" value="1"/>
</dbReference>
<evidence type="ECO:0000256" key="7">
    <source>
        <dbReference type="PIRSR" id="PIRSR602401-1"/>
    </source>
</evidence>
<dbReference type="PANTHER" id="PTHR24289:SF20">
    <property type="entry name" value="STEROID 17-ALPHA-HYDROXYLASE_17,20 LYASE"/>
    <property type="match status" value="1"/>
</dbReference>
<dbReference type="GO" id="GO:0042446">
    <property type="term" value="P:hormone biosynthetic process"/>
    <property type="evidence" value="ECO:0000318"/>
    <property type="project" value="GO_Central"/>
</dbReference>
<dbReference type="InterPro" id="IPR002401">
    <property type="entry name" value="Cyt_P450_E_grp-I"/>
</dbReference>
<keyword evidence="2 7" id="KW-0349">Heme</keyword>
<feature type="binding site" description="axial binding residue" evidence="7">
    <location>
        <position position="493"/>
    </location>
    <ligand>
        <name>heme</name>
        <dbReference type="ChEBI" id="CHEBI:30413"/>
    </ligand>
    <ligandPart>
        <name>Fe</name>
        <dbReference type="ChEBI" id="CHEBI:18248"/>
    </ligandPart>
</feature>
<evidence type="ECO:0000313" key="11">
    <source>
        <dbReference type="RefSeq" id="XP_035699347.1"/>
    </source>
</evidence>
<dbReference type="AlphaFoldDB" id="A0A9J7NAS2"/>
<dbReference type="GO" id="GO:0005506">
    <property type="term" value="F:iron ion binding"/>
    <property type="evidence" value="ECO:0007669"/>
    <property type="project" value="InterPro"/>
</dbReference>
<dbReference type="InterPro" id="IPR036396">
    <property type="entry name" value="Cyt_P450_sf"/>
</dbReference>
<dbReference type="GO" id="GO:0042448">
    <property type="term" value="P:progesterone metabolic process"/>
    <property type="evidence" value="ECO:0000318"/>
    <property type="project" value="GO_Central"/>
</dbReference>
<reference evidence="10" key="2">
    <citation type="journal article" date="2020" name="Nat. Ecol. Evol.">
        <title>Deeply conserved synteny resolves early events in vertebrate evolution.</title>
        <authorList>
            <person name="Simakov O."/>
            <person name="Marletaz F."/>
            <person name="Yue J.X."/>
            <person name="O'Connell B."/>
            <person name="Jenkins J."/>
            <person name="Brandt A."/>
            <person name="Calef R."/>
            <person name="Tung C.H."/>
            <person name="Huang T.K."/>
            <person name="Schmutz J."/>
            <person name="Satoh N."/>
            <person name="Yu J.K."/>
            <person name="Putnam N.H."/>
            <person name="Green R.E."/>
            <person name="Rokhsar D.S."/>
        </authorList>
    </citation>
    <scope>NUCLEOTIDE SEQUENCE [LARGE SCALE GENOMIC DNA]</scope>
    <source>
        <strain evidence="10">S238N-H82</strain>
    </source>
</reference>
<keyword evidence="5 7" id="KW-0408">Iron</keyword>
<dbReference type="GeneID" id="118431991"/>
<evidence type="ECO:0000256" key="3">
    <source>
        <dbReference type="ARBA" id="ARBA00022723"/>
    </source>
</evidence>
<dbReference type="RefSeq" id="XP_035699347.1">
    <property type="nucleotide sequence ID" value="XM_035843454.1"/>
</dbReference>
<reference evidence="11" key="1">
    <citation type="journal article" date="2016" name="Genome Biol. Evol.">
        <title>Conserved non-coding elements in the most distant genera of cephalochordates: the Goldilocks principle.</title>
        <authorList>
            <person name="Yue J.X."/>
            <person name="Kozmikova I."/>
            <person name="Ono H."/>
            <person name="Nossa C.W."/>
            <person name="Kozmik Z."/>
            <person name="Putnam N.H."/>
            <person name="Yu J.K."/>
            <person name="Holland L.Z."/>
        </authorList>
    </citation>
    <scope>NUCLEOTIDE SEQUENCE</scope>
</reference>
<keyword evidence="4 8" id="KW-0560">Oxidoreductase</keyword>
<sequence length="551" mass="61829">MTSRVKSYKVVVGRVGEIPPVCTFVYQDQVRQQSFVTTVSTFSCFTAKAKKTMASWTTWLMTVLVGLATLVLVSWVLDIIKRRRMPPGPFFWPIIGNIFMFGGQFYLTFVELGKKYGDVFSLKLGMRDVVVLNSLDVIREALVKKGADFAGRTQTATGDLISEGGKDIVMGDFNPTWKLQRKLFHGAVRAYATGRTLEDKVQGALNDVIDEFSSLEGKAVDVEAHVFKLVLNVVCSATFGHRYKMEDEDFQFLMRMSQKFFELGAQGMLADIYPSLAFLPTPTKTTFTKMSNEFFKYFKRELDQHIQTFDPDNLRDITDHFIKLQKEAEEEGDADINSLTDTHIRQTIVDIFGAALDTTVQSMRWSIVLLAAHPEVQEKLAAELDSVVERNRQPSLADRSALPYMDSTINEVLRFGIVVPLSVPHATTVDTTLMGYEIPKGTWIMPNLWNAVRDPEIWGDPNVFRPERFLDDDGKVLPKPSALMPFSAGRRACPGEPMARADIFLLLAGLVQKFKFSLPEGEGPPDLAPDPKGAGLFCIACPYKVVMTHRK</sequence>
<dbReference type="KEGG" id="bfo:118431991"/>
<dbReference type="Proteomes" id="UP000001554">
    <property type="component" value="Chromosome 15"/>
</dbReference>
<comment type="cofactor">
    <cofactor evidence="7">
        <name>heme</name>
        <dbReference type="ChEBI" id="CHEBI:30413"/>
    </cofactor>
</comment>
<proteinExistence type="inferred from homology"/>
<keyword evidence="9" id="KW-0812">Transmembrane</keyword>
<protein>
    <submittedName>
        <fullName evidence="11">Cytochrome P450 1A1-like</fullName>
    </submittedName>
</protein>
<comment type="similarity">
    <text evidence="1 8">Belongs to the cytochrome P450 family.</text>
</comment>
<keyword evidence="9" id="KW-1133">Transmembrane helix</keyword>
<evidence type="ECO:0000313" key="10">
    <source>
        <dbReference type="Proteomes" id="UP000001554"/>
    </source>
</evidence>